<dbReference type="SUPFAM" id="SSF53448">
    <property type="entry name" value="Nucleotide-diphospho-sugar transferases"/>
    <property type="match status" value="1"/>
</dbReference>
<dbReference type="Gene3D" id="3.90.550.10">
    <property type="entry name" value="Spore Coat Polysaccharide Biosynthesis Protein SpsA, Chain A"/>
    <property type="match status" value="1"/>
</dbReference>
<keyword evidence="4" id="KW-1185">Reference proteome</keyword>
<feature type="compositionally biased region" description="Polar residues" evidence="1">
    <location>
        <begin position="54"/>
        <end position="65"/>
    </location>
</feature>
<dbReference type="GeneID" id="59294911"/>
<protein>
    <recommendedName>
        <fullName evidence="5">Nucleotide-diphospho-sugar transferase</fullName>
    </recommendedName>
</protein>
<dbReference type="OrthoDB" id="2014201at2759"/>
<evidence type="ECO:0000313" key="3">
    <source>
        <dbReference type="EMBL" id="KAF6223122.1"/>
    </source>
</evidence>
<feature type="transmembrane region" description="Helical" evidence="2">
    <location>
        <begin position="12"/>
        <end position="31"/>
    </location>
</feature>
<gene>
    <name evidence="3" type="ORF">HO173_013284</name>
</gene>
<dbReference type="EMBL" id="JACCJC010000140">
    <property type="protein sequence ID" value="KAF6223122.1"/>
    <property type="molecule type" value="Genomic_DNA"/>
</dbReference>
<dbReference type="RefSeq" id="XP_037157996.1">
    <property type="nucleotide sequence ID" value="XM_037315107.1"/>
</dbReference>
<accession>A0A8H6CGP2</accession>
<keyword evidence="2" id="KW-0472">Membrane</keyword>
<dbReference type="AlphaFoldDB" id="A0A8H6CGP2"/>
<dbReference type="InterPro" id="IPR050587">
    <property type="entry name" value="GNT1/Glycosyltrans_8"/>
</dbReference>
<feature type="region of interest" description="Disordered" evidence="1">
    <location>
        <begin position="44"/>
        <end position="78"/>
    </location>
</feature>
<evidence type="ECO:0008006" key="5">
    <source>
        <dbReference type="Google" id="ProtNLM"/>
    </source>
</evidence>
<evidence type="ECO:0000256" key="1">
    <source>
        <dbReference type="SAM" id="MobiDB-lite"/>
    </source>
</evidence>
<dbReference type="PANTHER" id="PTHR11183">
    <property type="entry name" value="GLYCOGENIN SUBFAMILY MEMBER"/>
    <property type="match status" value="1"/>
</dbReference>
<proteinExistence type="predicted"/>
<dbReference type="InterPro" id="IPR029044">
    <property type="entry name" value="Nucleotide-diphossugar_trans"/>
</dbReference>
<sequence>MLSPVSQLTSHRILTTGAILAVIFIILLTLYNPRDATAASNGSLVQLSGDKPTSDATISTPGNEQETGKITADNGSPSAIAETSAVDVAMSSAPAVPNEPRRAFVAFLEAHTGTNRGDEAQGMTTDDEDDYFVATRVLGYQLMHQPETRSNTSIPFIVVASSEVSQSKRARLEKDGAKVVVVDGISDPEWLDTKRQYQGIMTKLRVFQQTEYEKMLYMDADMFITRRLDAIFEDEGTRIQRPKKEVDNKKEAAPLPSSFMLAGQAQQTDRVHKYPPDPSLEWMCSGFMVFKPSQEIFEYYTSIMERENSFDPNFPDQNLLNYAHRWDGPMPWTNVYYKWTSTYPSIKEYAMGAAALHEKYWMDYNRVEAEGQNIIGDMWLKVHSDMEAFYRDNNG</sequence>
<name>A0A8H6CGP2_9LECA</name>
<organism evidence="3 4">
    <name type="scientific">Letharia columbiana</name>
    <dbReference type="NCBI Taxonomy" id="112416"/>
    <lineage>
        <taxon>Eukaryota</taxon>
        <taxon>Fungi</taxon>
        <taxon>Dikarya</taxon>
        <taxon>Ascomycota</taxon>
        <taxon>Pezizomycotina</taxon>
        <taxon>Lecanoromycetes</taxon>
        <taxon>OSLEUM clade</taxon>
        <taxon>Lecanoromycetidae</taxon>
        <taxon>Lecanorales</taxon>
        <taxon>Lecanorineae</taxon>
        <taxon>Parmeliaceae</taxon>
        <taxon>Letharia</taxon>
    </lineage>
</organism>
<keyword evidence="2" id="KW-1133">Transmembrane helix</keyword>
<reference evidence="3 4" key="1">
    <citation type="journal article" date="2020" name="Genomics">
        <title>Complete, high-quality genomes from long-read metagenomic sequencing of two wolf lichen thalli reveals enigmatic genome architecture.</title>
        <authorList>
            <person name="McKenzie S.K."/>
            <person name="Walston R.F."/>
            <person name="Allen J.L."/>
        </authorList>
    </citation>
    <scope>NUCLEOTIDE SEQUENCE [LARGE SCALE GENOMIC DNA]</scope>
    <source>
        <strain evidence="3">WasteWater2</strain>
    </source>
</reference>
<keyword evidence="2" id="KW-0812">Transmembrane</keyword>
<comment type="caution">
    <text evidence="3">The sequence shown here is derived from an EMBL/GenBank/DDBJ whole genome shotgun (WGS) entry which is preliminary data.</text>
</comment>
<evidence type="ECO:0000313" key="4">
    <source>
        <dbReference type="Proteomes" id="UP000578531"/>
    </source>
</evidence>
<dbReference type="Proteomes" id="UP000578531">
    <property type="component" value="Unassembled WGS sequence"/>
</dbReference>
<evidence type="ECO:0000256" key="2">
    <source>
        <dbReference type="SAM" id="Phobius"/>
    </source>
</evidence>